<accession>A0ABD1F2D9</accession>
<dbReference type="AlphaFoldDB" id="A0ABD1F2D9"/>
<keyword evidence="1" id="KW-0472">Membrane</keyword>
<gene>
    <name evidence="2" type="ORF">ABEB36_004158</name>
</gene>
<feature type="transmembrane region" description="Helical" evidence="1">
    <location>
        <begin position="168"/>
        <end position="187"/>
    </location>
</feature>
<evidence type="ECO:0000313" key="2">
    <source>
        <dbReference type="EMBL" id="KAL1509415.1"/>
    </source>
</evidence>
<comment type="caution">
    <text evidence="2">The sequence shown here is derived from an EMBL/GenBank/DDBJ whole genome shotgun (WGS) entry which is preliminary data.</text>
</comment>
<proteinExistence type="predicted"/>
<name>A0ABD1F2D9_HYPHA</name>
<evidence type="ECO:0008006" key="4">
    <source>
        <dbReference type="Google" id="ProtNLM"/>
    </source>
</evidence>
<dbReference type="EMBL" id="JBDJPC010000003">
    <property type="protein sequence ID" value="KAL1509415.1"/>
    <property type="molecule type" value="Genomic_DNA"/>
</dbReference>
<feature type="transmembrane region" description="Helical" evidence="1">
    <location>
        <begin position="127"/>
        <end position="148"/>
    </location>
</feature>
<keyword evidence="1" id="KW-1133">Transmembrane helix</keyword>
<organism evidence="2 3">
    <name type="scientific">Hypothenemus hampei</name>
    <name type="common">Coffee berry borer</name>
    <dbReference type="NCBI Taxonomy" id="57062"/>
    <lineage>
        <taxon>Eukaryota</taxon>
        <taxon>Metazoa</taxon>
        <taxon>Ecdysozoa</taxon>
        <taxon>Arthropoda</taxon>
        <taxon>Hexapoda</taxon>
        <taxon>Insecta</taxon>
        <taxon>Pterygota</taxon>
        <taxon>Neoptera</taxon>
        <taxon>Endopterygota</taxon>
        <taxon>Coleoptera</taxon>
        <taxon>Polyphaga</taxon>
        <taxon>Cucujiformia</taxon>
        <taxon>Curculionidae</taxon>
        <taxon>Scolytinae</taxon>
        <taxon>Hypothenemus</taxon>
    </lineage>
</organism>
<evidence type="ECO:0000313" key="3">
    <source>
        <dbReference type="Proteomes" id="UP001566132"/>
    </source>
</evidence>
<sequence length="372" mass="43162">MKQTGKRFPLEDNIVRGIIALSQFWGILPHFDFYIPHWVGHLLKTKNKLLMLCFIVCSLFCVYKIAIMQNRLQNENIDFLRAIRFTINHLAPLAYTPQIFFPKQYWNRLLNIDRESKKLMDYQKYRTLIYMYLLLLVIFHAIIVKICVSQFDDGSVVAIMVNITAQFAVYYEFVGSMTFSIIVILGVEQKLLEMLKILRELHKKKIISMKSIKELKRSFMSALTNHQLINDYFCPKFLLSFGSFFGNCLTGLLVIENSWKPKLESSIQSGFKSNLNSGITWFRFLFVSIFASHQREPGRSGYIVGVDGTCAINEEQEIKCTVTESPLIASVSVLEEDNHKHDPTGQEEFRWNDNEQIGIVEKRGRKSLITPK</sequence>
<keyword evidence="1" id="KW-0812">Transmembrane</keyword>
<reference evidence="2 3" key="1">
    <citation type="submission" date="2024-05" db="EMBL/GenBank/DDBJ databases">
        <title>Genetic variation in Jamaican populations of the coffee berry borer (Hypothenemus hampei).</title>
        <authorList>
            <person name="Errbii M."/>
            <person name="Myrie A."/>
        </authorList>
    </citation>
    <scope>NUCLEOTIDE SEQUENCE [LARGE SCALE GENOMIC DNA]</scope>
    <source>
        <strain evidence="2">JA-Hopewell-2020-01-JO</strain>
        <tissue evidence="2">Whole body</tissue>
    </source>
</reference>
<evidence type="ECO:0000256" key="1">
    <source>
        <dbReference type="SAM" id="Phobius"/>
    </source>
</evidence>
<dbReference type="Proteomes" id="UP001566132">
    <property type="component" value="Unassembled WGS sequence"/>
</dbReference>
<feature type="transmembrane region" description="Helical" evidence="1">
    <location>
        <begin position="49"/>
        <end position="67"/>
    </location>
</feature>
<keyword evidence="3" id="KW-1185">Reference proteome</keyword>
<protein>
    <recommendedName>
        <fullName evidence="4">Gustatory receptor</fullName>
    </recommendedName>
</protein>